<dbReference type="OrthoDB" id="9805769at2"/>
<dbReference type="NCBIfam" id="TIGR01770">
    <property type="entry name" value="NDH_I_N"/>
    <property type="match status" value="1"/>
</dbReference>
<comment type="catalytic activity">
    <reaction evidence="5">
        <text>a quinone + NADH + 5 H(+)(in) = a quinol + NAD(+) + 4 H(+)(out)</text>
        <dbReference type="Rhea" id="RHEA:57888"/>
        <dbReference type="ChEBI" id="CHEBI:15378"/>
        <dbReference type="ChEBI" id="CHEBI:24646"/>
        <dbReference type="ChEBI" id="CHEBI:57540"/>
        <dbReference type="ChEBI" id="CHEBI:57945"/>
        <dbReference type="ChEBI" id="CHEBI:132124"/>
    </reaction>
</comment>
<dbReference type="InterPro" id="IPR010096">
    <property type="entry name" value="NADH-Q_OxRdtase_suN/2"/>
</dbReference>
<evidence type="ECO:0000256" key="2">
    <source>
        <dbReference type="ARBA" id="ARBA00022692"/>
    </source>
</evidence>
<dbReference type="GO" id="GO:0048038">
    <property type="term" value="F:quinone binding"/>
    <property type="evidence" value="ECO:0007669"/>
    <property type="project" value="UniProtKB-KW"/>
</dbReference>
<accession>I2Q5I7</accession>
<keyword evidence="3 5" id="KW-1133">Transmembrane helix</keyword>
<feature type="transmembrane region" description="Helical" evidence="5">
    <location>
        <begin position="36"/>
        <end position="56"/>
    </location>
</feature>
<keyword evidence="2 5" id="KW-0812">Transmembrane</keyword>
<dbReference type="STRING" id="596152.DesU5LDRAFT_3420"/>
<dbReference type="EC" id="7.1.1.-" evidence="5"/>
<comment type="subcellular location">
    <subcellularLocation>
        <location evidence="5">Cell membrane</location>
        <topology evidence="5">Multi-pass membrane protein</topology>
    </subcellularLocation>
    <subcellularLocation>
        <location evidence="1">Endomembrane system</location>
        <topology evidence="1">Multi-pass membrane protein</topology>
    </subcellularLocation>
    <subcellularLocation>
        <location evidence="6">Membrane</location>
        <topology evidence="6">Multi-pass membrane protein</topology>
    </subcellularLocation>
</comment>
<keyword evidence="5" id="KW-0813">Transport</keyword>
<dbReference type="GO" id="GO:0005886">
    <property type="term" value="C:plasma membrane"/>
    <property type="evidence" value="ECO:0007669"/>
    <property type="project" value="UniProtKB-SubCell"/>
</dbReference>
<evidence type="ECO:0000256" key="3">
    <source>
        <dbReference type="ARBA" id="ARBA00022989"/>
    </source>
</evidence>
<dbReference type="HAMAP" id="MF_00445">
    <property type="entry name" value="NDH1_NuoN_1"/>
    <property type="match status" value="1"/>
</dbReference>
<keyword evidence="4 5" id="KW-0472">Membrane</keyword>
<dbReference type="GO" id="GO:0012505">
    <property type="term" value="C:endomembrane system"/>
    <property type="evidence" value="ECO:0007669"/>
    <property type="project" value="UniProtKB-SubCell"/>
</dbReference>
<dbReference type="HOGENOM" id="CLU_007100_1_5_7"/>
<dbReference type="EMBL" id="JH600068">
    <property type="protein sequence ID" value="EIG55043.1"/>
    <property type="molecule type" value="Genomic_DNA"/>
</dbReference>
<dbReference type="AlphaFoldDB" id="I2Q5I7"/>
<feature type="transmembrane region" description="Helical" evidence="5">
    <location>
        <begin position="432"/>
        <end position="450"/>
    </location>
</feature>
<keyword evidence="5" id="KW-0520">NAD</keyword>
<gene>
    <name evidence="5" type="primary">nuoN</name>
    <name evidence="8" type="ORF">DesU5LDRAFT_3420</name>
</gene>
<evidence type="ECO:0000256" key="5">
    <source>
        <dbReference type="HAMAP-Rule" id="MF_00445"/>
    </source>
</evidence>
<feature type="transmembrane region" description="Helical" evidence="5">
    <location>
        <begin position="391"/>
        <end position="411"/>
    </location>
</feature>
<evidence type="ECO:0000259" key="7">
    <source>
        <dbReference type="Pfam" id="PF00361"/>
    </source>
</evidence>
<evidence type="ECO:0000256" key="1">
    <source>
        <dbReference type="ARBA" id="ARBA00004127"/>
    </source>
</evidence>
<evidence type="ECO:0000313" key="8">
    <source>
        <dbReference type="EMBL" id="EIG55043.1"/>
    </source>
</evidence>
<evidence type="ECO:0000256" key="6">
    <source>
        <dbReference type="RuleBase" id="RU000320"/>
    </source>
</evidence>
<feature type="transmembrane region" description="Helical" evidence="5">
    <location>
        <begin position="259"/>
        <end position="280"/>
    </location>
</feature>
<dbReference type="Pfam" id="PF00361">
    <property type="entry name" value="Proton_antipo_M"/>
    <property type="match status" value="1"/>
</dbReference>
<feature type="transmembrane region" description="Helical" evidence="5">
    <location>
        <begin position="152"/>
        <end position="172"/>
    </location>
</feature>
<dbReference type="GO" id="GO:0042773">
    <property type="term" value="P:ATP synthesis coupled electron transport"/>
    <property type="evidence" value="ECO:0007669"/>
    <property type="project" value="InterPro"/>
</dbReference>
<dbReference type="eggNOG" id="COG1007">
    <property type="taxonomic scope" value="Bacteria"/>
</dbReference>
<feature type="transmembrane region" description="Helical" evidence="5">
    <location>
        <begin position="68"/>
        <end position="86"/>
    </location>
</feature>
<feature type="domain" description="NADH:quinone oxidoreductase/Mrp antiporter transmembrane" evidence="7">
    <location>
        <begin position="117"/>
        <end position="406"/>
    </location>
</feature>
<comment type="subunit">
    <text evidence="5">NDH-1 is composed of 14 different subunits. Subunits NuoA, H, J, K, L, M, N constitute the membrane sector of the complex.</text>
</comment>
<sequence>MTIFTLLPELWLLGLVCALFVASVRGKKSVMSWLPAAAGVGVLVAMAGLSSRGDILYGTYKLDALSQFFKLVIAFGFAVVTGISAGKKEDNADLTPDYFMLLGLSAWGLMLLASCVELVTLYLALELSSYSLYALIPLRGQDRRAAEAGIKYILFGAAVTALALFGLSYIMAAKHTTSIAALAATSWSFSEAPLAVLGLTLFLAGFFYKLALFPFHFWCPDVYQGTKNETAAYVATIPKLGAVVVLVRLAAFFAPHMELANILAILGAASMTFGNLAALVQRDLKRLLGFSSVAHAGYVMLGLAACSAAGLSAAAFYSLAYILMNLAAFYVVCAMSQKGENPSLDDLDGLYKRAPALAMILAVAAFALVGLPPTAGFTGKLFLLSAAWDQGYHWLVIVAVLNTAISIYYYLGMVRHAYTGESDAPALAIPKSSLVFGGVLAALVLLLGMMPAPLYDLAAMAGTQLHP</sequence>
<dbReference type="InterPro" id="IPR001750">
    <property type="entry name" value="ND/Mrp_TM"/>
</dbReference>
<dbReference type="PANTHER" id="PTHR22773">
    <property type="entry name" value="NADH DEHYDROGENASE"/>
    <property type="match status" value="1"/>
</dbReference>
<name>I2Q5I7_9BACT</name>
<dbReference type="GO" id="GO:0008137">
    <property type="term" value="F:NADH dehydrogenase (ubiquinone) activity"/>
    <property type="evidence" value="ECO:0007669"/>
    <property type="project" value="InterPro"/>
</dbReference>
<reference evidence="8" key="1">
    <citation type="submission" date="2011-11" db="EMBL/GenBank/DDBJ databases">
        <title>Improved High-Quality Draft sequence of Desulfovibrio sp. U5L.</title>
        <authorList>
            <consortium name="US DOE Joint Genome Institute"/>
            <person name="Lucas S."/>
            <person name="Han J."/>
            <person name="Lapidus A."/>
            <person name="Cheng J.-F."/>
            <person name="Goodwin L."/>
            <person name="Pitluck S."/>
            <person name="Peters L."/>
            <person name="Ovchinnikova G."/>
            <person name="Held B."/>
            <person name="Detter J.C."/>
            <person name="Han C."/>
            <person name="Tapia R."/>
            <person name="Land M."/>
            <person name="Hauser L."/>
            <person name="Kyrpides N."/>
            <person name="Ivanova N."/>
            <person name="Pagani I."/>
            <person name="Gabster J."/>
            <person name="Walker C."/>
            <person name="Stolyar S."/>
            <person name="Stahl D."/>
            <person name="Arkin A."/>
            <person name="Dehal P."/>
            <person name="Hazen T."/>
            <person name="Woyke T."/>
        </authorList>
    </citation>
    <scope>NUCLEOTIDE SEQUENCE [LARGE SCALE GENOMIC DNA]</scope>
    <source>
        <strain evidence="8">U5L</strain>
    </source>
</reference>
<keyword evidence="5" id="KW-1278">Translocase</keyword>
<dbReference type="GO" id="GO:0050136">
    <property type="term" value="F:NADH dehydrogenase (quinone) (non-electrogenic) activity"/>
    <property type="evidence" value="ECO:0007669"/>
    <property type="project" value="UniProtKB-UniRule"/>
</dbReference>
<feature type="transmembrane region" description="Helical" evidence="5">
    <location>
        <begin position="192"/>
        <end position="219"/>
    </location>
</feature>
<proteinExistence type="inferred from homology"/>
<keyword evidence="5" id="KW-0874">Quinone</keyword>
<organism evidence="8">
    <name type="scientific">Desulfovibrio sp. U5L</name>
    <dbReference type="NCBI Taxonomy" id="596152"/>
    <lineage>
        <taxon>Bacteria</taxon>
        <taxon>Pseudomonadati</taxon>
        <taxon>Thermodesulfobacteriota</taxon>
        <taxon>Desulfovibrionia</taxon>
        <taxon>Desulfovibrionales</taxon>
        <taxon>Desulfovibrionaceae</taxon>
        <taxon>Desulfovibrio</taxon>
    </lineage>
</organism>
<protein>
    <recommendedName>
        <fullName evidence="5">NADH-quinone oxidoreductase subunit N</fullName>
        <ecNumber evidence="5">7.1.1.-</ecNumber>
    </recommendedName>
    <alternativeName>
        <fullName evidence="5">NADH dehydrogenase I subunit N</fullName>
    </alternativeName>
    <alternativeName>
        <fullName evidence="5">NDH-1 subunit N</fullName>
    </alternativeName>
</protein>
<keyword evidence="5" id="KW-1003">Cell membrane</keyword>
<feature type="transmembrane region" description="Helical" evidence="5">
    <location>
        <begin position="98"/>
        <end position="125"/>
    </location>
</feature>
<feature type="transmembrane region" description="Helical" evidence="5">
    <location>
        <begin position="316"/>
        <end position="333"/>
    </location>
</feature>
<feature type="transmembrane region" description="Helical" evidence="5">
    <location>
        <begin position="354"/>
        <end position="371"/>
    </location>
</feature>
<evidence type="ECO:0000256" key="4">
    <source>
        <dbReference type="ARBA" id="ARBA00023136"/>
    </source>
</evidence>
<keyword evidence="5" id="KW-0830">Ubiquinone</keyword>
<comment type="similarity">
    <text evidence="5">Belongs to the complex I subunit 2 family.</text>
</comment>
<comment type="function">
    <text evidence="5">NDH-1 shuttles electrons from NADH, via FMN and iron-sulfur (Fe-S) centers, to quinones in the respiratory chain. The immediate electron acceptor for the enzyme in this species is believed to be ubiquinone. Couples the redox reaction to proton translocation (for every two electrons transferred, four hydrogen ions are translocated across the cytoplasmic membrane), and thus conserves the redox energy in a proton gradient.</text>
</comment>
<feature type="transmembrane region" description="Helical" evidence="5">
    <location>
        <begin position="231"/>
        <end position="253"/>
    </location>
</feature>